<protein>
    <recommendedName>
        <fullName evidence="11">Phosphotransferase</fullName>
        <ecNumber evidence="11">2.7.1.-</ecNumber>
    </recommendedName>
</protein>
<keyword evidence="8 11" id="KW-0324">Glycolysis</keyword>
<evidence type="ECO:0000256" key="6">
    <source>
        <dbReference type="ARBA" id="ARBA00022777"/>
    </source>
</evidence>
<evidence type="ECO:0000256" key="1">
    <source>
        <dbReference type="ARBA" id="ARBA00004888"/>
    </source>
</evidence>
<dbReference type="PROSITE" id="PS51748">
    <property type="entry name" value="HEXOKINASE_2"/>
    <property type="match status" value="1"/>
</dbReference>
<feature type="domain" description="Hexokinase C-terminal" evidence="14">
    <location>
        <begin position="335"/>
        <end position="587"/>
    </location>
</feature>
<keyword evidence="16" id="KW-1185">Reference proteome</keyword>
<dbReference type="Gene3D" id="1.10.287.1250">
    <property type="match status" value="1"/>
</dbReference>
<feature type="compositionally biased region" description="Low complexity" evidence="12">
    <location>
        <begin position="61"/>
        <end position="80"/>
    </location>
</feature>
<dbReference type="Gene3D" id="3.40.367.20">
    <property type="match status" value="1"/>
</dbReference>
<gene>
    <name evidence="15" type="primary">hxk1_3</name>
    <name evidence="15" type="ORF">HK105_207627</name>
</gene>
<evidence type="ECO:0000256" key="3">
    <source>
        <dbReference type="ARBA" id="ARBA00009225"/>
    </source>
</evidence>
<evidence type="ECO:0000256" key="9">
    <source>
        <dbReference type="ARBA" id="ARBA00044613"/>
    </source>
</evidence>
<evidence type="ECO:0000313" key="16">
    <source>
        <dbReference type="Proteomes" id="UP001527925"/>
    </source>
</evidence>
<evidence type="ECO:0000313" key="15">
    <source>
        <dbReference type="EMBL" id="KAL2912846.1"/>
    </source>
</evidence>
<name>A0ABR4N003_9FUNG</name>
<dbReference type="PRINTS" id="PR00475">
    <property type="entry name" value="HEXOKINASE"/>
</dbReference>
<feature type="domain" description="Hexokinase N-terminal" evidence="13">
    <location>
        <begin position="106"/>
        <end position="328"/>
    </location>
</feature>
<evidence type="ECO:0000256" key="12">
    <source>
        <dbReference type="SAM" id="MobiDB-lite"/>
    </source>
</evidence>
<evidence type="ECO:0000256" key="2">
    <source>
        <dbReference type="ARBA" id="ARBA00005028"/>
    </source>
</evidence>
<feature type="region of interest" description="Disordered" evidence="12">
    <location>
        <begin position="36"/>
        <end position="96"/>
    </location>
</feature>
<comment type="pathway">
    <text evidence="2">Carbohydrate metabolism; hexose metabolism.</text>
</comment>
<dbReference type="InterPro" id="IPR043129">
    <property type="entry name" value="ATPase_NBD"/>
</dbReference>
<evidence type="ECO:0000256" key="11">
    <source>
        <dbReference type="RuleBase" id="RU362007"/>
    </source>
</evidence>
<keyword evidence="6 11" id="KW-0418">Kinase</keyword>
<keyword evidence="7 11" id="KW-0067">ATP-binding</keyword>
<feature type="region of interest" description="Disordered" evidence="12">
    <location>
        <begin position="188"/>
        <end position="219"/>
    </location>
</feature>
<dbReference type="EC" id="2.7.1.-" evidence="11"/>
<evidence type="ECO:0000256" key="4">
    <source>
        <dbReference type="ARBA" id="ARBA00022679"/>
    </source>
</evidence>
<dbReference type="InterPro" id="IPR022672">
    <property type="entry name" value="Hexokinase_N"/>
</dbReference>
<dbReference type="InterPro" id="IPR001312">
    <property type="entry name" value="Hexokinase"/>
</dbReference>
<comment type="catalytic activity">
    <reaction evidence="9">
        <text>a D-hexose + ATP = a D-hexose 6-phosphate + ADP + H(+)</text>
        <dbReference type="Rhea" id="RHEA:22740"/>
        <dbReference type="ChEBI" id="CHEBI:4194"/>
        <dbReference type="ChEBI" id="CHEBI:15378"/>
        <dbReference type="ChEBI" id="CHEBI:30616"/>
        <dbReference type="ChEBI" id="CHEBI:229467"/>
        <dbReference type="ChEBI" id="CHEBI:456216"/>
        <dbReference type="EC" id="2.7.1.1"/>
    </reaction>
    <physiologicalReaction direction="left-to-right" evidence="9">
        <dbReference type="Rhea" id="RHEA:22741"/>
    </physiologicalReaction>
</comment>
<dbReference type="PANTHER" id="PTHR19443">
    <property type="entry name" value="HEXOKINASE"/>
    <property type="match status" value="1"/>
</dbReference>
<evidence type="ECO:0000256" key="10">
    <source>
        <dbReference type="ARBA" id="ARBA00047905"/>
    </source>
</evidence>
<comment type="catalytic activity">
    <reaction evidence="10">
        <text>D-fructose + ATP = D-fructose 6-phosphate + ADP + H(+)</text>
        <dbReference type="Rhea" id="RHEA:16125"/>
        <dbReference type="ChEBI" id="CHEBI:15378"/>
        <dbReference type="ChEBI" id="CHEBI:30616"/>
        <dbReference type="ChEBI" id="CHEBI:37721"/>
        <dbReference type="ChEBI" id="CHEBI:61527"/>
        <dbReference type="ChEBI" id="CHEBI:456216"/>
        <dbReference type="EC" id="2.7.1.1"/>
    </reaction>
    <physiologicalReaction direction="left-to-right" evidence="10">
        <dbReference type="Rhea" id="RHEA:16126"/>
    </physiologicalReaction>
</comment>
<dbReference type="PANTHER" id="PTHR19443:SF16">
    <property type="entry name" value="HEXOKINASE TYPE 1-RELATED"/>
    <property type="match status" value="1"/>
</dbReference>
<organism evidence="15 16">
    <name type="scientific">Polyrhizophydium stewartii</name>
    <dbReference type="NCBI Taxonomy" id="2732419"/>
    <lineage>
        <taxon>Eukaryota</taxon>
        <taxon>Fungi</taxon>
        <taxon>Fungi incertae sedis</taxon>
        <taxon>Chytridiomycota</taxon>
        <taxon>Chytridiomycota incertae sedis</taxon>
        <taxon>Chytridiomycetes</taxon>
        <taxon>Rhizophydiales</taxon>
        <taxon>Rhizophydiales incertae sedis</taxon>
        <taxon>Polyrhizophydium</taxon>
    </lineage>
</organism>
<evidence type="ECO:0000256" key="7">
    <source>
        <dbReference type="ARBA" id="ARBA00022840"/>
    </source>
</evidence>
<comment type="caution">
    <text evidence="15">The sequence shown here is derived from an EMBL/GenBank/DDBJ whole genome shotgun (WGS) entry which is preliminary data.</text>
</comment>
<dbReference type="EMBL" id="JADGIZ020000056">
    <property type="protein sequence ID" value="KAL2912846.1"/>
    <property type="molecule type" value="Genomic_DNA"/>
</dbReference>
<dbReference type="Pfam" id="PF00349">
    <property type="entry name" value="Hexokinase_1"/>
    <property type="match status" value="1"/>
</dbReference>
<evidence type="ECO:0000256" key="8">
    <source>
        <dbReference type="ARBA" id="ARBA00023152"/>
    </source>
</evidence>
<sequence length="590" mass="61959">MPRTAFVFGFTAGVALAATALLALSALAVLRDVHAGPPPPRGSAAAAAPPVGRRPRRGQRDSAAAGQAAPGSSSAGDSARTSTTDTPETADPMGAPWPREAAARSLARLEQAFGVPQRKLHELVKHFVKEMDQGLARDDQDLKMIPSFVTVLPRGTETGVFLGVDVGGSYFRVCEVVLEPGGVAASATTTTTPAATPAPAPAPALVGPSRMRSRQKRVQVPSELKTGRGVDLFDFFAACVQEFLAEIDATTPAAPAERLLGLTFSFPVAQTAIDKGTLMQWCNGYTASGVEGSDPVQMLQAALDRKRLRVRVVALVNDAVGTLVAHAFKDTSTHLGVILGTGTNAAYVERIDRIPKYAGHLPPSSSSSSSAAAAPSQSSGLMVVNTEWGAFDDACIVLPVTQYDLTIDRQSSNPRTYMLEKLVGGMYLAELLRLVLADLVSTGELFGGAQVPALSTRGSIETALLSRIERDHSADLADVRNVLENLVGVPRASTTIVDRRVVKRVAELIGTRSARLVAAGIAAIVTRTHRLNDCTVAIDGSLYENYPHYANRVRDALREIVGVAADNILLVSAHDGSSLGAALVAALIAQ</sequence>
<dbReference type="Gene3D" id="3.30.420.40">
    <property type="match status" value="1"/>
</dbReference>
<keyword evidence="4 11" id="KW-0808">Transferase</keyword>
<evidence type="ECO:0000256" key="5">
    <source>
        <dbReference type="ARBA" id="ARBA00022741"/>
    </source>
</evidence>
<evidence type="ECO:0000259" key="14">
    <source>
        <dbReference type="Pfam" id="PF03727"/>
    </source>
</evidence>
<accession>A0ABR4N003</accession>
<feature type="compositionally biased region" description="Low complexity" evidence="12">
    <location>
        <begin position="42"/>
        <end position="51"/>
    </location>
</feature>
<dbReference type="SUPFAM" id="SSF53067">
    <property type="entry name" value="Actin-like ATPase domain"/>
    <property type="match status" value="2"/>
</dbReference>
<reference evidence="15 16" key="1">
    <citation type="submission" date="2023-09" db="EMBL/GenBank/DDBJ databases">
        <title>Pangenome analysis of Batrachochytrium dendrobatidis and related Chytrids.</title>
        <authorList>
            <person name="Yacoub M.N."/>
            <person name="Stajich J.E."/>
            <person name="James T.Y."/>
        </authorList>
    </citation>
    <scope>NUCLEOTIDE SEQUENCE [LARGE SCALE GENOMIC DNA]</scope>
    <source>
        <strain evidence="15 16">JEL0888</strain>
    </source>
</reference>
<dbReference type="InterPro" id="IPR022673">
    <property type="entry name" value="Hexokinase_C"/>
</dbReference>
<evidence type="ECO:0000259" key="13">
    <source>
        <dbReference type="Pfam" id="PF00349"/>
    </source>
</evidence>
<keyword evidence="5 11" id="KW-0547">Nucleotide-binding</keyword>
<comment type="similarity">
    <text evidence="3 11">Belongs to the hexokinase family.</text>
</comment>
<dbReference type="Proteomes" id="UP001527925">
    <property type="component" value="Unassembled WGS sequence"/>
</dbReference>
<proteinExistence type="inferred from homology"/>
<dbReference type="GO" id="GO:0004396">
    <property type="term" value="F:hexokinase activity"/>
    <property type="evidence" value="ECO:0007669"/>
    <property type="project" value="UniProtKB-EC"/>
</dbReference>
<dbReference type="Pfam" id="PF03727">
    <property type="entry name" value="Hexokinase_2"/>
    <property type="match status" value="1"/>
</dbReference>
<comment type="pathway">
    <text evidence="1">Carbohydrate degradation; glycolysis; D-glyceraldehyde 3-phosphate and glycerone phosphate from D-glucose: step 1/4.</text>
</comment>
<dbReference type="CDD" id="cd24018">
    <property type="entry name" value="ASKHA_NBD_HK_fungi"/>
    <property type="match status" value="1"/>
</dbReference>